<feature type="region of interest" description="Disordered" evidence="1">
    <location>
        <begin position="93"/>
        <end position="154"/>
    </location>
</feature>
<feature type="compositionally biased region" description="Polar residues" evidence="1">
    <location>
        <begin position="1"/>
        <end position="25"/>
    </location>
</feature>
<sequence>MRSRNQGGESSSNGHISCPKSSIISNVDDKSLSEDAKKKNKSNRKEDDVMASGTVKRHLKPSGESDKKNKKSLELSKEDLIQLLSIMEGELQSALSHSGPLGGMSENWFRPDPLRPGRETPAAGGTPLTPQMSFKPPATLEQFNDTPESHWAKT</sequence>
<accession>L5LDE8</accession>
<evidence type="ECO:0000313" key="3">
    <source>
        <dbReference type="Proteomes" id="UP000010556"/>
    </source>
</evidence>
<evidence type="ECO:0000256" key="1">
    <source>
        <dbReference type="SAM" id="MobiDB-lite"/>
    </source>
</evidence>
<evidence type="ECO:0000313" key="2">
    <source>
        <dbReference type="EMBL" id="ELK23906.1"/>
    </source>
</evidence>
<feature type="compositionally biased region" description="Basic and acidic residues" evidence="1">
    <location>
        <begin position="27"/>
        <end position="48"/>
    </location>
</feature>
<proteinExistence type="predicted"/>
<keyword evidence="3" id="KW-1185">Reference proteome</keyword>
<dbReference type="AlphaFoldDB" id="L5LDE8"/>
<dbReference type="Proteomes" id="UP000010556">
    <property type="component" value="Unassembled WGS sequence"/>
</dbReference>
<organism evidence="2 3">
    <name type="scientific">Myotis davidii</name>
    <name type="common">David's myotis</name>
    <dbReference type="NCBI Taxonomy" id="225400"/>
    <lineage>
        <taxon>Eukaryota</taxon>
        <taxon>Metazoa</taxon>
        <taxon>Chordata</taxon>
        <taxon>Craniata</taxon>
        <taxon>Vertebrata</taxon>
        <taxon>Euteleostomi</taxon>
        <taxon>Mammalia</taxon>
        <taxon>Eutheria</taxon>
        <taxon>Laurasiatheria</taxon>
        <taxon>Chiroptera</taxon>
        <taxon>Yangochiroptera</taxon>
        <taxon>Vespertilionidae</taxon>
        <taxon>Myotis</taxon>
    </lineage>
</organism>
<feature type="region of interest" description="Disordered" evidence="1">
    <location>
        <begin position="1"/>
        <end position="74"/>
    </location>
</feature>
<reference evidence="3" key="1">
    <citation type="journal article" date="2013" name="Science">
        <title>Comparative analysis of bat genomes provides insight into the evolution of flight and immunity.</title>
        <authorList>
            <person name="Zhang G."/>
            <person name="Cowled C."/>
            <person name="Shi Z."/>
            <person name="Huang Z."/>
            <person name="Bishop-Lilly K.A."/>
            <person name="Fang X."/>
            <person name="Wynne J.W."/>
            <person name="Xiong Z."/>
            <person name="Baker M.L."/>
            <person name="Zhao W."/>
            <person name="Tachedjian M."/>
            <person name="Zhu Y."/>
            <person name="Zhou P."/>
            <person name="Jiang X."/>
            <person name="Ng J."/>
            <person name="Yang L."/>
            <person name="Wu L."/>
            <person name="Xiao J."/>
            <person name="Feng Y."/>
            <person name="Chen Y."/>
            <person name="Sun X."/>
            <person name="Zhang Y."/>
            <person name="Marsh G.A."/>
            <person name="Crameri G."/>
            <person name="Broder C.C."/>
            <person name="Frey K.G."/>
            <person name="Wang L.F."/>
            <person name="Wang J."/>
        </authorList>
    </citation>
    <scope>NUCLEOTIDE SEQUENCE [LARGE SCALE GENOMIC DNA]</scope>
</reference>
<feature type="compositionally biased region" description="Basic and acidic residues" evidence="1">
    <location>
        <begin position="61"/>
        <end position="74"/>
    </location>
</feature>
<name>L5LDE8_MYODS</name>
<gene>
    <name evidence="2" type="ORF">MDA_GLEAN10020531</name>
</gene>
<dbReference type="EMBL" id="KB113176">
    <property type="protein sequence ID" value="ELK23906.1"/>
    <property type="molecule type" value="Genomic_DNA"/>
</dbReference>
<protein>
    <submittedName>
        <fullName evidence="2">Filamin-A-interacting protein 1</fullName>
    </submittedName>
</protein>